<evidence type="ECO:0000256" key="4">
    <source>
        <dbReference type="ARBA" id="ARBA00023242"/>
    </source>
</evidence>
<accession>A0A0K0E8B6</accession>
<dbReference type="InterPro" id="IPR000210">
    <property type="entry name" value="BTB/POZ_dom"/>
</dbReference>
<keyword evidence="4" id="KW-0539">Nucleus</keyword>
<dbReference type="PROSITE" id="PS50097">
    <property type="entry name" value="BTB"/>
    <property type="match status" value="1"/>
</dbReference>
<dbReference type="WBParaSite" id="TCONS_00001191.p1">
    <property type="protein sequence ID" value="TCONS_00001191.p1"/>
    <property type="gene ID" value="XLOC_001109"/>
</dbReference>
<evidence type="ECO:0000313" key="6">
    <source>
        <dbReference type="Proteomes" id="UP000035681"/>
    </source>
</evidence>
<dbReference type="CDD" id="cd18186">
    <property type="entry name" value="BTB_POZ_ZBTB_KLHL-like"/>
    <property type="match status" value="1"/>
</dbReference>
<evidence type="ECO:0000259" key="5">
    <source>
        <dbReference type="PROSITE" id="PS50097"/>
    </source>
</evidence>
<protein>
    <submittedName>
        <fullName evidence="7 8">BTB domain-containing protein</fullName>
    </submittedName>
</protein>
<proteinExistence type="inferred from homology"/>
<evidence type="ECO:0000313" key="8">
    <source>
        <dbReference type="WBParaSite" id="TCONS_00001191.p1"/>
    </source>
</evidence>
<dbReference type="Pfam" id="PF24570">
    <property type="entry name" value="BACK_BPM_SPOP"/>
    <property type="match status" value="1"/>
</dbReference>
<dbReference type="Proteomes" id="UP000035681">
    <property type="component" value="Unplaced"/>
</dbReference>
<reference evidence="7" key="1">
    <citation type="submission" date="2015-08" db="UniProtKB">
        <authorList>
            <consortium name="WormBaseParasite"/>
        </authorList>
    </citation>
    <scope>IDENTIFICATION</scope>
</reference>
<dbReference type="Gene3D" id="1.25.40.420">
    <property type="match status" value="1"/>
</dbReference>
<dbReference type="InterPro" id="IPR056423">
    <property type="entry name" value="BACK_BPM_SPOP"/>
</dbReference>
<feature type="domain" description="BTB" evidence="5">
    <location>
        <begin position="165"/>
        <end position="226"/>
    </location>
</feature>
<dbReference type="InterPro" id="IPR011333">
    <property type="entry name" value="SKP1/BTB/POZ_sf"/>
</dbReference>
<comment type="similarity">
    <text evidence="2">Belongs to the Tdpoz family.</text>
</comment>
<dbReference type="Pfam" id="PF00651">
    <property type="entry name" value="BTB"/>
    <property type="match status" value="1"/>
</dbReference>
<organism evidence="7">
    <name type="scientific">Strongyloides stercoralis</name>
    <name type="common">Threadworm</name>
    <dbReference type="NCBI Taxonomy" id="6248"/>
    <lineage>
        <taxon>Eukaryota</taxon>
        <taxon>Metazoa</taxon>
        <taxon>Ecdysozoa</taxon>
        <taxon>Nematoda</taxon>
        <taxon>Chromadorea</taxon>
        <taxon>Rhabditida</taxon>
        <taxon>Tylenchina</taxon>
        <taxon>Panagrolaimomorpha</taxon>
        <taxon>Strongyloidoidea</taxon>
        <taxon>Strongyloididae</taxon>
        <taxon>Strongyloides</taxon>
    </lineage>
</organism>
<dbReference type="GO" id="GO:0005634">
    <property type="term" value="C:nucleus"/>
    <property type="evidence" value="ECO:0007669"/>
    <property type="project" value="UniProtKB-SubCell"/>
</dbReference>
<dbReference type="SMART" id="SM00225">
    <property type="entry name" value="BTB"/>
    <property type="match status" value="1"/>
</dbReference>
<dbReference type="SUPFAM" id="SSF54695">
    <property type="entry name" value="POZ domain"/>
    <property type="match status" value="1"/>
</dbReference>
<evidence type="ECO:0000313" key="7">
    <source>
        <dbReference type="WBParaSite" id="SSTP_0000574700.1"/>
    </source>
</evidence>
<dbReference type="InterPro" id="IPR008974">
    <property type="entry name" value="TRAF-like"/>
</dbReference>
<dbReference type="Gene3D" id="2.60.210.10">
    <property type="entry name" value="Apoptosis, Tumor Necrosis Factor Receptor Associated Protein 2, Chain A"/>
    <property type="match status" value="1"/>
</dbReference>
<evidence type="ECO:0000256" key="2">
    <source>
        <dbReference type="ARBA" id="ARBA00010846"/>
    </source>
</evidence>
<comment type="subcellular location">
    <subcellularLocation>
        <location evidence="1">Nucleus</location>
    </subcellularLocation>
</comment>
<dbReference type="Gene3D" id="3.30.710.10">
    <property type="entry name" value="Potassium Channel Kv1.1, Chain A"/>
    <property type="match status" value="1"/>
</dbReference>
<name>A0A0K0E8B6_STRER</name>
<evidence type="ECO:0000256" key="3">
    <source>
        <dbReference type="ARBA" id="ARBA00022786"/>
    </source>
</evidence>
<dbReference type="STRING" id="6248.A0A0K0E8B6"/>
<dbReference type="AlphaFoldDB" id="A0A0K0E8B6"/>
<dbReference type="PANTHER" id="PTHR24413">
    <property type="entry name" value="SPECKLE-TYPE POZ PROTEIN"/>
    <property type="match status" value="1"/>
</dbReference>
<keyword evidence="6" id="KW-1185">Reference proteome</keyword>
<dbReference type="SUPFAM" id="SSF49599">
    <property type="entry name" value="TRAF domain-like"/>
    <property type="match status" value="1"/>
</dbReference>
<keyword evidence="3" id="KW-0833">Ubl conjugation pathway</keyword>
<dbReference type="WBParaSite" id="SSTP_0000574700.1">
    <property type="protein sequence ID" value="SSTP_0000574700.1"/>
    <property type="gene ID" value="SSTP_0000574700"/>
</dbReference>
<sequence>MKVKPFSFVWEISESELLCEASYIIKSPFFYSEDGHNFKCNLTTYVAVNNINKSFGLCNVFFNIDSESDTEIDSNIELSVIDEARKKVNIKETVVKIKKSCNTFVFTDFITNQFCYSNYKSILYDKTLKVLCTVSIFNEYDISNGHSNDDPKLSLSGFFNSSKFSDFTIIVDTVEIPVHKIVLSTRSSVFDAMFNSDVTETQSNTLKIDDFRLEVVKEMLRYIYTDIYLNKVDMVTEIYMIADKYDIIDLKKIAEKHLIKTTSVDNSCKYLVLADTYSNDTLKKYCLEFVAKNVKEVIKKNDWKNFVLEHPLLLESLFKMAFKIEE</sequence>
<evidence type="ECO:0000256" key="1">
    <source>
        <dbReference type="ARBA" id="ARBA00004123"/>
    </source>
</evidence>